<evidence type="ECO:0000313" key="11">
    <source>
        <dbReference type="Proteomes" id="UP000247409"/>
    </source>
</evidence>
<dbReference type="OrthoDB" id="542931at2759"/>
<dbReference type="EMBL" id="NBIV01000020">
    <property type="protein sequence ID" value="PXF47722.1"/>
    <property type="molecule type" value="Genomic_DNA"/>
</dbReference>
<protein>
    <submittedName>
        <fullName evidence="10">Protein SYS1-like</fullName>
    </submittedName>
</protein>
<evidence type="ECO:0000256" key="8">
    <source>
        <dbReference type="ARBA" id="ARBA00023136"/>
    </source>
</evidence>
<evidence type="ECO:0000256" key="6">
    <source>
        <dbReference type="ARBA" id="ARBA00022989"/>
    </source>
</evidence>
<evidence type="ECO:0000256" key="7">
    <source>
        <dbReference type="ARBA" id="ARBA00023034"/>
    </source>
</evidence>
<keyword evidence="8 9" id="KW-0472">Membrane</keyword>
<sequence>MAVNGTFYGRDRFDPILILAQIVLLQASFYTSYLLLLVMFNYATGTTASITDQMFNHTYITLRHFPGWVTCTALLISAAGPAAIAFVALVGRAKRCIDFACTLFISHIIATTVHSGFPNTIMWWLLNIVATAALSTVGEAVSLRLELREIAIPRDNPTRTDKRDQPTDIEAALNDHSSRPNSSSSNADAAVLAQAV</sequence>
<comment type="subcellular location">
    <subcellularLocation>
        <location evidence="1">Golgi apparatus membrane</location>
        <topology evidence="1">Multi-pass membrane protein</topology>
    </subcellularLocation>
</comment>
<dbReference type="GO" id="GO:0005802">
    <property type="term" value="C:trans-Golgi network"/>
    <property type="evidence" value="ECO:0007669"/>
    <property type="project" value="TreeGrafter"/>
</dbReference>
<organism evidence="10 11">
    <name type="scientific">Gracilariopsis chorda</name>
    <dbReference type="NCBI Taxonomy" id="448386"/>
    <lineage>
        <taxon>Eukaryota</taxon>
        <taxon>Rhodophyta</taxon>
        <taxon>Florideophyceae</taxon>
        <taxon>Rhodymeniophycidae</taxon>
        <taxon>Gracilariales</taxon>
        <taxon>Gracilariaceae</taxon>
        <taxon>Gracilariopsis</taxon>
    </lineage>
</organism>
<evidence type="ECO:0000256" key="2">
    <source>
        <dbReference type="ARBA" id="ARBA00008160"/>
    </source>
</evidence>
<keyword evidence="4 9" id="KW-0812">Transmembrane</keyword>
<dbReference type="Proteomes" id="UP000247409">
    <property type="component" value="Unassembled WGS sequence"/>
</dbReference>
<keyword evidence="5" id="KW-0653">Protein transport</keyword>
<dbReference type="InterPro" id="IPR019185">
    <property type="entry name" value="Integral_membrane_SYS1-rel"/>
</dbReference>
<keyword evidence="3" id="KW-0813">Transport</keyword>
<name>A0A2V3IZY5_9FLOR</name>
<keyword evidence="7" id="KW-0333">Golgi apparatus</keyword>
<dbReference type="Pfam" id="PF09801">
    <property type="entry name" value="SYS1"/>
    <property type="match status" value="1"/>
</dbReference>
<evidence type="ECO:0000256" key="9">
    <source>
        <dbReference type="SAM" id="Phobius"/>
    </source>
</evidence>
<dbReference type="AlphaFoldDB" id="A0A2V3IZY5"/>
<proteinExistence type="inferred from homology"/>
<evidence type="ECO:0000256" key="1">
    <source>
        <dbReference type="ARBA" id="ARBA00004653"/>
    </source>
</evidence>
<dbReference type="PANTHER" id="PTHR12952:SF0">
    <property type="entry name" value="PROTEIN SYS1 HOMOLOG"/>
    <property type="match status" value="1"/>
</dbReference>
<comment type="similarity">
    <text evidence="2">Belongs to the SYS1 family.</text>
</comment>
<evidence type="ECO:0000313" key="10">
    <source>
        <dbReference type="EMBL" id="PXF47722.1"/>
    </source>
</evidence>
<evidence type="ECO:0000256" key="3">
    <source>
        <dbReference type="ARBA" id="ARBA00022448"/>
    </source>
</evidence>
<evidence type="ECO:0000256" key="4">
    <source>
        <dbReference type="ARBA" id="ARBA00022692"/>
    </source>
</evidence>
<dbReference type="STRING" id="448386.A0A2V3IZY5"/>
<dbReference type="GO" id="GO:0000139">
    <property type="term" value="C:Golgi membrane"/>
    <property type="evidence" value="ECO:0007669"/>
    <property type="project" value="UniProtKB-SubCell"/>
</dbReference>
<gene>
    <name evidence="10" type="ORF">BWQ96_02404</name>
</gene>
<dbReference type="GO" id="GO:0006895">
    <property type="term" value="P:Golgi to endosome transport"/>
    <property type="evidence" value="ECO:0007669"/>
    <property type="project" value="TreeGrafter"/>
</dbReference>
<feature type="transmembrane region" description="Helical" evidence="9">
    <location>
        <begin position="96"/>
        <end position="115"/>
    </location>
</feature>
<reference evidence="10 11" key="1">
    <citation type="journal article" date="2018" name="Mol. Biol. Evol.">
        <title>Analysis of the draft genome of the red seaweed Gracilariopsis chorda provides insights into genome size evolution in Rhodophyta.</title>
        <authorList>
            <person name="Lee J."/>
            <person name="Yang E.C."/>
            <person name="Graf L."/>
            <person name="Yang J.H."/>
            <person name="Qiu H."/>
            <person name="Zel Zion U."/>
            <person name="Chan C.X."/>
            <person name="Stephens T.G."/>
            <person name="Weber A.P.M."/>
            <person name="Boo G.H."/>
            <person name="Boo S.M."/>
            <person name="Kim K.M."/>
            <person name="Shin Y."/>
            <person name="Jung M."/>
            <person name="Lee S.J."/>
            <person name="Yim H.S."/>
            <person name="Lee J.H."/>
            <person name="Bhattacharya D."/>
            <person name="Yoon H.S."/>
        </authorList>
    </citation>
    <scope>NUCLEOTIDE SEQUENCE [LARGE SCALE GENOMIC DNA]</scope>
    <source>
        <strain evidence="10 11">SKKU-2015</strain>
        <tissue evidence="10">Whole body</tissue>
    </source>
</reference>
<evidence type="ECO:0000256" key="5">
    <source>
        <dbReference type="ARBA" id="ARBA00022927"/>
    </source>
</evidence>
<accession>A0A2V3IZY5</accession>
<dbReference type="GO" id="GO:0005829">
    <property type="term" value="C:cytosol"/>
    <property type="evidence" value="ECO:0007669"/>
    <property type="project" value="GOC"/>
</dbReference>
<keyword evidence="11" id="KW-1185">Reference proteome</keyword>
<comment type="caution">
    <text evidence="10">The sequence shown here is derived from an EMBL/GenBank/DDBJ whole genome shotgun (WGS) entry which is preliminary data.</text>
</comment>
<dbReference type="GO" id="GO:0043001">
    <property type="term" value="P:Golgi to plasma membrane protein transport"/>
    <property type="evidence" value="ECO:0007669"/>
    <property type="project" value="TreeGrafter"/>
</dbReference>
<dbReference type="GO" id="GO:0034067">
    <property type="term" value="P:protein localization to Golgi apparatus"/>
    <property type="evidence" value="ECO:0007669"/>
    <property type="project" value="TreeGrafter"/>
</dbReference>
<dbReference type="PANTHER" id="PTHR12952">
    <property type="entry name" value="SYS1"/>
    <property type="match status" value="1"/>
</dbReference>
<feature type="transmembrane region" description="Helical" evidence="9">
    <location>
        <begin position="65"/>
        <end position="89"/>
    </location>
</feature>
<keyword evidence="6 9" id="KW-1133">Transmembrane helix</keyword>
<feature type="transmembrane region" description="Helical" evidence="9">
    <location>
        <begin position="16"/>
        <end position="45"/>
    </location>
</feature>